<dbReference type="EMBL" id="FNGY01000001">
    <property type="protein sequence ID" value="SDL44734.1"/>
    <property type="molecule type" value="Genomic_DNA"/>
</dbReference>
<reference evidence="2" key="1">
    <citation type="submission" date="2016-10" db="EMBL/GenBank/DDBJ databases">
        <authorList>
            <person name="Varghese N."/>
            <person name="Submissions S."/>
        </authorList>
    </citation>
    <scope>NUCLEOTIDE SEQUENCE [LARGE SCALE GENOMIC DNA]</scope>
    <source>
        <strain evidence="2">DSM 19110</strain>
    </source>
</reference>
<keyword evidence="2" id="KW-1185">Reference proteome</keyword>
<evidence type="ECO:0008006" key="3">
    <source>
        <dbReference type="Google" id="ProtNLM"/>
    </source>
</evidence>
<sequence>MKTLKLLVLILCPIFLLWSCNRFGGNTKRDFLPGSYVNSAEGEFSVAWDTLVIAPLGGQDYKILRKTAFQRKQQGRPMDRELRQQNWVAIFDEKAELLQVLKTGKLISIYPDSGMIVVGERKYRKLKL</sequence>
<proteinExistence type="predicted"/>
<name>A0A1G9K5P0_9SPHI</name>
<dbReference type="OrthoDB" id="798527at2"/>
<evidence type="ECO:0000313" key="1">
    <source>
        <dbReference type="EMBL" id="SDL44734.1"/>
    </source>
</evidence>
<evidence type="ECO:0000313" key="2">
    <source>
        <dbReference type="Proteomes" id="UP000183200"/>
    </source>
</evidence>
<accession>A0A1G9K5P0</accession>
<organism evidence="1 2">
    <name type="scientific">Pedobacter steynii</name>
    <dbReference type="NCBI Taxonomy" id="430522"/>
    <lineage>
        <taxon>Bacteria</taxon>
        <taxon>Pseudomonadati</taxon>
        <taxon>Bacteroidota</taxon>
        <taxon>Sphingobacteriia</taxon>
        <taxon>Sphingobacteriales</taxon>
        <taxon>Sphingobacteriaceae</taxon>
        <taxon>Pedobacter</taxon>
    </lineage>
</organism>
<gene>
    <name evidence="1" type="ORF">SAMN05421820_101469</name>
</gene>
<dbReference type="Proteomes" id="UP000183200">
    <property type="component" value="Unassembled WGS sequence"/>
</dbReference>
<dbReference type="AlphaFoldDB" id="A0A1G9K5P0"/>
<protein>
    <recommendedName>
        <fullName evidence="3">Lipoprotein</fullName>
    </recommendedName>
</protein>
<dbReference type="RefSeq" id="WP_074604502.1">
    <property type="nucleotide sequence ID" value="NZ_FNGY01000001.1"/>
</dbReference>